<dbReference type="PATRIC" id="fig|1313304.3.peg.470"/>
<keyword evidence="3" id="KW-1185">Reference proteome</keyword>
<dbReference type="PANTHER" id="PTHR11735">
    <property type="entry name" value="TRNA N6-ADENOSINE THREONYLCARBAMOYLTRANSFERASE"/>
    <property type="match status" value="1"/>
</dbReference>
<dbReference type="EMBL" id="ASJR01000003">
    <property type="protein sequence ID" value="ERP38998.1"/>
    <property type="molecule type" value="Genomic_DNA"/>
</dbReference>
<dbReference type="InterPro" id="IPR022496">
    <property type="entry name" value="T6A_TsaB"/>
</dbReference>
<dbReference type="InterPro" id="IPR043129">
    <property type="entry name" value="ATPase_NBD"/>
</dbReference>
<reference evidence="2 3" key="1">
    <citation type="journal article" date="2013" name="Environ. Microbiol.">
        <title>Genome analysis of Chitinivibrio alkaliphilus gen. nov., sp. nov., a novel extremely haloalkaliphilic anaerobic chitinolytic bacterium from the candidate phylum Termite Group 3.</title>
        <authorList>
            <person name="Sorokin D.Y."/>
            <person name="Gumerov V.M."/>
            <person name="Rakitin A.L."/>
            <person name="Beletsky A.V."/>
            <person name="Damste J.S."/>
            <person name="Muyzer G."/>
            <person name="Mardanov A.V."/>
            <person name="Ravin N.V."/>
        </authorList>
    </citation>
    <scope>NUCLEOTIDE SEQUENCE [LARGE SCALE GENOMIC DNA]</scope>
    <source>
        <strain evidence="2 3">ACht1</strain>
    </source>
</reference>
<dbReference type="PANTHER" id="PTHR11735:SF11">
    <property type="entry name" value="TRNA THREONYLCARBAMOYLADENOSINE BIOSYNTHESIS PROTEIN TSAB"/>
    <property type="match status" value="1"/>
</dbReference>
<dbReference type="AlphaFoldDB" id="U7DBN8"/>
<dbReference type="NCBIfam" id="TIGR03725">
    <property type="entry name" value="T6A_YeaZ"/>
    <property type="match status" value="1"/>
</dbReference>
<evidence type="ECO:0000313" key="2">
    <source>
        <dbReference type="EMBL" id="ERP38998.1"/>
    </source>
</evidence>
<organism evidence="2 3">
    <name type="scientific">Chitinivibrio alkaliphilus ACht1</name>
    <dbReference type="NCBI Taxonomy" id="1313304"/>
    <lineage>
        <taxon>Bacteria</taxon>
        <taxon>Pseudomonadati</taxon>
        <taxon>Fibrobacterota</taxon>
        <taxon>Chitinivibrionia</taxon>
        <taxon>Chitinivibrionales</taxon>
        <taxon>Chitinivibrionaceae</taxon>
        <taxon>Chitinivibrio</taxon>
    </lineage>
</organism>
<accession>U7DBN8</accession>
<feature type="domain" description="Gcp-like" evidence="1">
    <location>
        <begin position="34"/>
        <end position="134"/>
    </location>
</feature>
<proteinExistence type="predicted"/>
<dbReference type="Gene3D" id="3.30.420.40">
    <property type="match status" value="1"/>
</dbReference>
<evidence type="ECO:0000259" key="1">
    <source>
        <dbReference type="Pfam" id="PF00814"/>
    </source>
</evidence>
<protein>
    <submittedName>
        <fullName evidence="2">Putative molecular chaperone</fullName>
    </submittedName>
</protein>
<dbReference type="Proteomes" id="UP000017148">
    <property type="component" value="Unassembled WGS sequence"/>
</dbReference>
<name>U7DBN8_9BACT</name>
<dbReference type="SUPFAM" id="SSF53067">
    <property type="entry name" value="Actin-like ATPase domain"/>
    <property type="match status" value="1"/>
</dbReference>
<dbReference type="RefSeq" id="WP_022636026.1">
    <property type="nucleotide sequence ID" value="NZ_ASJR01000003.1"/>
</dbReference>
<dbReference type="eggNOG" id="COG1214">
    <property type="taxonomic scope" value="Bacteria"/>
</dbReference>
<dbReference type="GO" id="GO:0002949">
    <property type="term" value="P:tRNA threonylcarbamoyladenosine modification"/>
    <property type="evidence" value="ECO:0007669"/>
    <property type="project" value="InterPro"/>
</dbReference>
<dbReference type="OrthoDB" id="9784166at2"/>
<sequence>MIWSLGIDTSSIALSVGLYKDTAPFLSNTRYEQHGHSRHIVAMVRSLFSAGELSMADISRVGITTGPGSFTGLRVGIAFVKGLCMESNTPIYSFNTLEIIANSLGWFSGVLGIALDARQDHVFFATYTREGSTIVPVQALERIPADSFYTAAKACDTVVYDTMGFTRSTVFSPLPDITNTIDLAQLHLSRGLGVAKCAAGTQRSPLSSLEVCPDYMQESYAERNRPR</sequence>
<dbReference type="Pfam" id="PF00814">
    <property type="entry name" value="TsaD"/>
    <property type="match status" value="1"/>
</dbReference>
<gene>
    <name evidence="2" type="ORF">CALK_0490</name>
</gene>
<dbReference type="InterPro" id="IPR000905">
    <property type="entry name" value="Gcp-like_dom"/>
</dbReference>
<evidence type="ECO:0000313" key="3">
    <source>
        <dbReference type="Proteomes" id="UP000017148"/>
    </source>
</evidence>
<dbReference type="GO" id="GO:0005829">
    <property type="term" value="C:cytosol"/>
    <property type="evidence" value="ECO:0007669"/>
    <property type="project" value="TreeGrafter"/>
</dbReference>
<comment type="caution">
    <text evidence="2">The sequence shown here is derived from an EMBL/GenBank/DDBJ whole genome shotgun (WGS) entry which is preliminary data.</text>
</comment>
<dbReference type="STRING" id="1313304.CALK_0490"/>